<dbReference type="Proteomes" id="UP000032300">
    <property type="component" value="Chromosome"/>
</dbReference>
<evidence type="ECO:0000256" key="2">
    <source>
        <dbReference type="SAM" id="Phobius"/>
    </source>
</evidence>
<feature type="region of interest" description="Disordered" evidence="1">
    <location>
        <begin position="59"/>
        <end position="92"/>
    </location>
</feature>
<dbReference type="Pfam" id="PF04773">
    <property type="entry name" value="FecR"/>
    <property type="match status" value="1"/>
</dbReference>
<keyword evidence="2" id="KW-1133">Transmembrane helix</keyword>
<reference evidence="4 5" key="2">
    <citation type="submission" date="2015-02" db="EMBL/GenBank/DDBJ databases">
        <title>The complete genome of Sphingomonas hengshuiensis sp. WHSC-8 isolated from soil of Hengshui Lake.</title>
        <authorList>
            <person name="Wei S."/>
            <person name="Guo J."/>
            <person name="Su C."/>
            <person name="Wu R."/>
            <person name="Zhang Z."/>
            <person name="Liang K."/>
            <person name="Li H."/>
            <person name="Wang T."/>
            <person name="Liu H."/>
            <person name="Zhang C."/>
            <person name="Li Z."/>
            <person name="Wang Q."/>
            <person name="Meng J."/>
        </authorList>
    </citation>
    <scope>NUCLEOTIDE SEQUENCE [LARGE SCALE GENOMIC DNA]</scope>
    <source>
        <strain evidence="4 5">WHSC-8</strain>
    </source>
</reference>
<reference evidence="4 5" key="1">
    <citation type="journal article" date="2015" name="Int. J. Syst. Evol. Microbiol.">
        <title>Sphingomonas hengshuiensis sp. nov., isolated from lake wetland.</title>
        <authorList>
            <person name="Wei S."/>
            <person name="Wang T."/>
            <person name="Liu H."/>
            <person name="Zhang C."/>
            <person name="Guo J."/>
            <person name="Wang Q."/>
            <person name="Liang K."/>
            <person name="Zhang Z."/>
        </authorList>
    </citation>
    <scope>NUCLEOTIDE SEQUENCE [LARGE SCALE GENOMIC DNA]</scope>
    <source>
        <strain evidence="4 5">WHSC-8</strain>
    </source>
</reference>
<sequence length="339" mass="36072">MEAQAARLFLKARAADTDTAWDEALGWVAEHPAHGYAFAKVEAAWELSERLGEIAPADPRCPLSARDGTPPAAVPEDSDGAPGALNQAGSPPWRWRPTRRLLAGTIAASMLAVAIGGTVALQLDHAVDHYRTKIGEKRTVRLADGSVVRLNTGSSIEVALGKKERSIRLLRGEASFDVAHDSARPFIVDADSAKVRAVGTAFSVRLRPDLTEVTVTQGVVLVRDDQAAGRRVTAGNAAAVRQGAIAVTPLAGHDIARRLAWQQGRLSFEGDTLAQAVEEFNRYRISPIVIGDPAISGLRIGGTFRSDRSDDFAHALEQSFGIRTLPGADGSLLLMPAAE</sequence>
<evidence type="ECO:0000313" key="5">
    <source>
        <dbReference type="Proteomes" id="UP000032300"/>
    </source>
</evidence>
<accession>A0A7U5BF89</accession>
<dbReference type="GO" id="GO:0016989">
    <property type="term" value="F:sigma factor antagonist activity"/>
    <property type="evidence" value="ECO:0007669"/>
    <property type="project" value="TreeGrafter"/>
</dbReference>
<dbReference type="InterPro" id="IPR006860">
    <property type="entry name" value="FecR"/>
</dbReference>
<protein>
    <submittedName>
        <fullName evidence="4">Transcriptional regulator</fullName>
    </submittedName>
</protein>
<organism evidence="4 5">
    <name type="scientific">Sphingomonas hengshuiensis</name>
    <dbReference type="NCBI Taxonomy" id="1609977"/>
    <lineage>
        <taxon>Bacteria</taxon>
        <taxon>Pseudomonadati</taxon>
        <taxon>Pseudomonadota</taxon>
        <taxon>Alphaproteobacteria</taxon>
        <taxon>Sphingomonadales</taxon>
        <taxon>Sphingomonadaceae</taxon>
        <taxon>Sphingomonas</taxon>
    </lineage>
</organism>
<keyword evidence="5" id="KW-1185">Reference proteome</keyword>
<name>A0A7U5BF89_9SPHN</name>
<evidence type="ECO:0000313" key="4">
    <source>
        <dbReference type="EMBL" id="AJP74171.1"/>
    </source>
</evidence>
<feature type="domain" description="FecR protein" evidence="3">
    <location>
        <begin position="128"/>
        <end position="220"/>
    </location>
</feature>
<proteinExistence type="predicted"/>
<dbReference type="InterPro" id="IPR012373">
    <property type="entry name" value="Ferrdict_sens_TM"/>
</dbReference>
<evidence type="ECO:0000256" key="1">
    <source>
        <dbReference type="SAM" id="MobiDB-lite"/>
    </source>
</evidence>
<dbReference type="Gene3D" id="3.55.50.30">
    <property type="match status" value="1"/>
</dbReference>
<dbReference type="AlphaFoldDB" id="A0A7U5BF89"/>
<dbReference type="PANTHER" id="PTHR30273:SF2">
    <property type="entry name" value="PROTEIN FECR"/>
    <property type="match status" value="1"/>
</dbReference>
<keyword evidence="2" id="KW-0812">Transmembrane</keyword>
<dbReference type="PIRSF" id="PIRSF018266">
    <property type="entry name" value="FecR"/>
    <property type="match status" value="1"/>
</dbReference>
<dbReference type="EMBL" id="CP010836">
    <property type="protein sequence ID" value="AJP74171.1"/>
    <property type="molecule type" value="Genomic_DNA"/>
</dbReference>
<gene>
    <name evidence="4" type="ORF">TS85_00915</name>
</gene>
<dbReference type="PANTHER" id="PTHR30273">
    <property type="entry name" value="PERIPLASMIC SIGNAL SENSOR AND SIGMA FACTOR ACTIVATOR FECR-RELATED"/>
    <property type="match status" value="1"/>
</dbReference>
<dbReference type="Gene3D" id="2.60.120.1440">
    <property type="match status" value="1"/>
</dbReference>
<keyword evidence="2" id="KW-0472">Membrane</keyword>
<feature type="transmembrane region" description="Helical" evidence="2">
    <location>
        <begin position="101"/>
        <end position="123"/>
    </location>
</feature>
<evidence type="ECO:0000259" key="3">
    <source>
        <dbReference type="Pfam" id="PF04773"/>
    </source>
</evidence>
<dbReference type="KEGG" id="sphi:TS85_00915"/>